<dbReference type="Gene3D" id="3.90.430.10">
    <property type="entry name" value="Copper fist DNA-binding domain"/>
    <property type="match status" value="1"/>
</dbReference>
<feature type="region of interest" description="Disordered" evidence="8">
    <location>
        <begin position="466"/>
        <end position="492"/>
    </location>
</feature>
<dbReference type="GO" id="GO:0006879">
    <property type="term" value="P:intracellular iron ion homeostasis"/>
    <property type="evidence" value="ECO:0007669"/>
    <property type="project" value="TreeGrafter"/>
</dbReference>
<dbReference type="SUPFAM" id="SSF57879">
    <property type="entry name" value="Zinc domain conserved in yeast copper-regulated transcription factors"/>
    <property type="match status" value="1"/>
</dbReference>
<dbReference type="GO" id="GO:0000978">
    <property type="term" value="F:RNA polymerase II cis-regulatory region sequence-specific DNA binding"/>
    <property type="evidence" value="ECO:0007669"/>
    <property type="project" value="TreeGrafter"/>
</dbReference>
<name>A0A099P676_PICKU</name>
<dbReference type="EMBL" id="JQFK01000008">
    <property type="protein sequence ID" value="KGK39516.1"/>
    <property type="molecule type" value="Genomic_DNA"/>
</dbReference>
<dbReference type="PANTHER" id="PTHR28088">
    <property type="entry name" value="TRANSCRIPTIONAL ACTIVATOR HAA1-RELATED"/>
    <property type="match status" value="1"/>
</dbReference>
<dbReference type="InterPro" id="IPR001083">
    <property type="entry name" value="Cu_fist_DNA-bd_dom"/>
</dbReference>
<dbReference type="InterPro" id="IPR051763">
    <property type="entry name" value="Copper_Homeo_Regul"/>
</dbReference>
<keyword evidence="2" id="KW-0479">Metal-binding</keyword>
<gene>
    <name evidence="10" type="ORF">JL09_g1323</name>
</gene>
<dbReference type="VEuPathDB" id="FungiDB:C5L36_0E03360"/>
<dbReference type="GO" id="GO:0006878">
    <property type="term" value="P:intracellular copper ion homeostasis"/>
    <property type="evidence" value="ECO:0007669"/>
    <property type="project" value="TreeGrafter"/>
</dbReference>
<comment type="caution">
    <text evidence="10">The sequence shown here is derived from an EMBL/GenBank/DDBJ whole genome shotgun (WGS) entry which is preliminary data.</text>
</comment>
<dbReference type="PANTHER" id="PTHR28088:SF5">
    <property type="entry name" value="TRANSCRIPTIONAL ACTIVATOR HAA1-RELATED"/>
    <property type="match status" value="1"/>
</dbReference>
<sequence length="592" mass="66901">MILVDGEKYACQQCIRGHRSSTCKHIQRPLVLVRSRGRPLTDSSQRIAIFAEEITNENEKKEALKNENNIKNNFLAAKKIITEHATVYSSSKNEIKQEPPVKSERSYCCSKIKPKQELKQTCSDSVGINQGESKCSCCSDVNGEGSKKQNDTVFVLKAAKRQVFNVEKESLRLLDPVMDIPNSKVGLDVIYKVSKSKKMQSCKNKRIKDDILRTINKPTGKTSCCGSKAQANHVHANPIESQVYQFKVNLGKPVESSNNCSQNMQRKIIERHDQTLNSPYVRPSYINEYDPSIYSSSTQQSELINHNTANSNTIYPLSAPVDQLQYNLYVADSCTVPGSCACDPDKCDCPDCTEHQQFRDSTLTIRQQFEEFQFPNKENNHIRPFGKVELKPTIPQFEQSFIDMLNSYDDPKSHGDTPSSVELDDCYCEADKCCCFNCVQHGILNGIRLRDGKSIIEIQTTDVNQPNTHFLRHQSPSTPSSFSTSSENSNQALTDRDRWFQQHQSYINNQFQEAVQKSSVERLGSTHETPNNTSREYNNITVAMGNQHISSPIEILNQQPINQNISGQQNSNLPYPDEQVFTPINQINFGAI</sequence>
<keyword evidence="7" id="KW-0539">Nucleus</keyword>
<dbReference type="GO" id="GO:0005634">
    <property type="term" value="C:nucleus"/>
    <property type="evidence" value="ECO:0007669"/>
    <property type="project" value="UniProtKB-SubCell"/>
</dbReference>
<dbReference type="PROSITE" id="PS50073">
    <property type="entry name" value="COPPER_FIST_2"/>
    <property type="match status" value="1"/>
</dbReference>
<evidence type="ECO:0000256" key="7">
    <source>
        <dbReference type="ARBA" id="ARBA00023242"/>
    </source>
</evidence>
<feature type="domain" description="Copper-fist" evidence="9">
    <location>
        <begin position="1"/>
        <end position="40"/>
    </location>
</feature>
<evidence type="ECO:0000256" key="1">
    <source>
        <dbReference type="ARBA" id="ARBA00004123"/>
    </source>
</evidence>
<dbReference type="SMART" id="SM01090">
    <property type="entry name" value="Copper-fist"/>
    <property type="match status" value="1"/>
</dbReference>
<evidence type="ECO:0000313" key="10">
    <source>
        <dbReference type="EMBL" id="KGK39516.1"/>
    </source>
</evidence>
<organism evidence="10 11">
    <name type="scientific">Pichia kudriavzevii</name>
    <name type="common">Yeast</name>
    <name type="synonym">Issatchenkia orientalis</name>
    <dbReference type="NCBI Taxonomy" id="4909"/>
    <lineage>
        <taxon>Eukaryota</taxon>
        <taxon>Fungi</taxon>
        <taxon>Dikarya</taxon>
        <taxon>Ascomycota</taxon>
        <taxon>Saccharomycotina</taxon>
        <taxon>Pichiomycetes</taxon>
        <taxon>Pichiales</taxon>
        <taxon>Pichiaceae</taxon>
        <taxon>Pichia</taxon>
    </lineage>
</organism>
<dbReference type="FunFam" id="3.90.430.10:FF:000001">
    <property type="entry name" value="Copper fist DNA-binding protein"/>
    <property type="match status" value="1"/>
</dbReference>
<keyword evidence="6" id="KW-0804">Transcription</keyword>
<dbReference type="SMART" id="SM00412">
    <property type="entry name" value="Cu_FIST"/>
    <property type="match status" value="1"/>
</dbReference>
<evidence type="ECO:0000256" key="8">
    <source>
        <dbReference type="SAM" id="MobiDB-lite"/>
    </source>
</evidence>
<dbReference type="PRINTS" id="PR00617">
    <property type="entry name" value="COPPERFIST"/>
</dbReference>
<dbReference type="GO" id="GO:0000981">
    <property type="term" value="F:DNA-binding transcription factor activity, RNA polymerase II-specific"/>
    <property type="evidence" value="ECO:0007669"/>
    <property type="project" value="TreeGrafter"/>
</dbReference>
<keyword evidence="3" id="KW-0862">Zinc</keyword>
<comment type="subcellular location">
    <subcellularLocation>
        <location evidence="1">Nucleus</location>
    </subcellularLocation>
</comment>
<accession>A0A099P676</accession>
<evidence type="ECO:0000256" key="2">
    <source>
        <dbReference type="ARBA" id="ARBA00022723"/>
    </source>
</evidence>
<evidence type="ECO:0000256" key="4">
    <source>
        <dbReference type="ARBA" id="ARBA00023008"/>
    </source>
</evidence>
<dbReference type="AlphaFoldDB" id="A0A099P676"/>
<dbReference type="HOGENOM" id="CLU_460833_0_0_1"/>
<dbReference type="GO" id="GO:0005507">
    <property type="term" value="F:copper ion binding"/>
    <property type="evidence" value="ECO:0007669"/>
    <property type="project" value="InterPro"/>
</dbReference>
<evidence type="ECO:0000256" key="6">
    <source>
        <dbReference type="ARBA" id="ARBA00023163"/>
    </source>
</evidence>
<dbReference type="Pfam" id="PF00649">
    <property type="entry name" value="Copper-fist"/>
    <property type="match status" value="1"/>
</dbReference>
<protein>
    <recommendedName>
        <fullName evidence="9">Copper-fist domain-containing protein</fullName>
    </recommendedName>
</protein>
<dbReference type="GO" id="GO:0045944">
    <property type="term" value="P:positive regulation of transcription by RNA polymerase II"/>
    <property type="evidence" value="ECO:0007669"/>
    <property type="project" value="TreeGrafter"/>
</dbReference>
<keyword evidence="4" id="KW-0186">Copper</keyword>
<keyword evidence="5" id="KW-0805">Transcription regulation</keyword>
<dbReference type="PROSITE" id="PS01119">
    <property type="entry name" value="COPPER_FIST_1"/>
    <property type="match status" value="1"/>
</dbReference>
<dbReference type="eggNOG" id="ENOG502QQ0T">
    <property type="taxonomic scope" value="Eukaryota"/>
</dbReference>
<dbReference type="InterPro" id="IPR036395">
    <property type="entry name" value="Cu_fist_DNA-bd_dom_sf"/>
</dbReference>
<dbReference type="Proteomes" id="UP000029867">
    <property type="component" value="Unassembled WGS sequence"/>
</dbReference>
<evidence type="ECO:0000313" key="11">
    <source>
        <dbReference type="Proteomes" id="UP000029867"/>
    </source>
</evidence>
<evidence type="ECO:0000259" key="9">
    <source>
        <dbReference type="PROSITE" id="PS50073"/>
    </source>
</evidence>
<reference evidence="11" key="1">
    <citation type="journal article" date="2014" name="Microb. Cell Fact.">
        <title>Exploiting Issatchenkia orientalis SD108 for succinic acid production.</title>
        <authorList>
            <person name="Xiao H."/>
            <person name="Shao Z."/>
            <person name="Jiang Y."/>
            <person name="Dole S."/>
            <person name="Zhao H."/>
        </authorList>
    </citation>
    <scope>NUCLEOTIDE SEQUENCE [LARGE SCALE GENOMIC DNA]</scope>
    <source>
        <strain evidence="11">SD108</strain>
    </source>
</reference>
<evidence type="ECO:0000256" key="3">
    <source>
        <dbReference type="ARBA" id="ARBA00022833"/>
    </source>
</evidence>
<feature type="compositionally biased region" description="Low complexity" evidence="8">
    <location>
        <begin position="475"/>
        <end position="490"/>
    </location>
</feature>
<evidence type="ECO:0000256" key="5">
    <source>
        <dbReference type="ARBA" id="ARBA00023015"/>
    </source>
</evidence>
<proteinExistence type="predicted"/>